<dbReference type="STRING" id="314260.PB2503_00522"/>
<keyword evidence="1" id="KW-0175">Coiled coil</keyword>
<dbReference type="EMBL" id="CP002156">
    <property type="protein sequence ID" value="ADM08185.1"/>
    <property type="molecule type" value="Genomic_DNA"/>
</dbReference>
<proteinExistence type="predicted"/>
<dbReference type="InterPro" id="IPR021341">
    <property type="entry name" value="DUF2958"/>
</dbReference>
<evidence type="ECO:0000313" key="2">
    <source>
        <dbReference type="EMBL" id="ADM08185.1"/>
    </source>
</evidence>
<keyword evidence="3" id="KW-1185">Reference proteome</keyword>
<dbReference type="AlphaFoldDB" id="E0TAX6"/>
<dbReference type="Proteomes" id="UP000001302">
    <property type="component" value="Chromosome"/>
</dbReference>
<dbReference type="eggNOG" id="COG3616">
    <property type="taxonomic scope" value="Bacteria"/>
</dbReference>
<dbReference type="Pfam" id="PF11171">
    <property type="entry name" value="DUF2958"/>
    <property type="match status" value="1"/>
</dbReference>
<gene>
    <name evidence="2" type="ordered locus">PB2503_00522</name>
</gene>
<dbReference type="KEGG" id="pbr:PB2503_00522"/>
<dbReference type="HOGENOM" id="CLU_119528_1_0_5"/>
<evidence type="ECO:0000313" key="3">
    <source>
        <dbReference type="Proteomes" id="UP000001302"/>
    </source>
</evidence>
<evidence type="ECO:0000256" key="1">
    <source>
        <dbReference type="SAM" id="Coils"/>
    </source>
</evidence>
<reference evidence="3" key="1">
    <citation type="submission" date="2010-08" db="EMBL/GenBank/DDBJ databases">
        <title>Genome sequence of Parvularcula bermudensis HTCC2503.</title>
        <authorList>
            <person name="Kang D.-M."/>
            <person name="Oh H.-M."/>
            <person name="Cho J.-C."/>
        </authorList>
    </citation>
    <scope>NUCLEOTIDE SEQUENCE [LARGE SCALE GENOMIC DNA]</scope>
    <source>
        <strain evidence="3">ATCC BAA-594 / HTCC2503 / KCTC 12087</strain>
    </source>
</reference>
<dbReference type="RefSeq" id="WP_013299159.1">
    <property type="nucleotide sequence ID" value="NC_014414.1"/>
</dbReference>
<accession>E0TAX6</accession>
<sequence>MDLILPEQASRLRTQFEDESVDQPPLVKLFCPWGAGTWLLSGLTEDDALGLGLCDLGLGFPELGYVSLDELRRIKGPFGLTIERDLSFEALTTLTVYAEAARMAEGVVEDRASLEAAFARLERRAKEDRRVLKARML</sequence>
<evidence type="ECO:0008006" key="4">
    <source>
        <dbReference type="Google" id="ProtNLM"/>
    </source>
</evidence>
<reference evidence="2 3" key="2">
    <citation type="journal article" date="2011" name="J. Bacteriol.">
        <title>Complete genome sequence of strain HTCC2503T of Parvularcula bermudensis, the type species of the order "Parvularculales" in the class Alphaproteobacteria.</title>
        <authorList>
            <person name="Oh H.M."/>
            <person name="Kang I."/>
            <person name="Vergin K.L."/>
            <person name="Kang D."/>
            <person name="Rhee K.H."/>
            <person name="Giovannoni S.J."/>
            <person name="Cho J.C."/>
        </authorList>
    </citation>
    <scope>NUCLEOTIDE SEQUENCE [LARGE SCALE GENOMIC DNA]</scope>
    <source>
        <strain evidence="3">ATCC BAA-594 / HTCC2503 / KCTC 12087</strain>
    </source>
</reference>
<name>E0TAX6_PARBH</name>
<feature type="coiled-coil region" evidence="1">
    <location>
        <begin position="104"/>
        <end position="131"/>
    </location>
</feature>
<organism evidence="2 3">
    <name type="scientific">Parvularcula bermudensis (strain ATCC BAA-594 / HTCC2503 / KCTC 12087)</name>
    <dbReference type="NCBI Taxonomy" id="314260"/>
    <lineage>
        <taxon>Bacteria</taxon>
        <taxon>Pseudomonadati</taxon>
        <taxon>Pseudomonadota</taxon>
        <taxon>Alphaproteobacteria</taxon>
        <taxon>Parvularculales</taxon>
        <taxon>Parvularculaceae</taxon>
        <taxon>Parvularcula</taxon>
    </lineage>
</organism>
<dbReference type="OrthoDB" id="1070337at2"/>
<protein>
    <recommendedName>
        <fullName evidence="4">Single-stranded DNA endonuclease</fullName>
    </recommendedName>
</protein>